<evidence type="ECO:0000313" key="2">
    <source>
        <dbReference type="Proteomes" id="UP001060085"/>
    </source>
</evidence>
<reference evidence="2" key="1">
    <citation type="journal article" date="2023" name="Nat. Plants">
        <title>Single-cell RNA sequencing provides a high-resolution roadmap for understanding the multicellular compartmentation of specialized metabolism.</title>
        <authorList>
            <person name="Sun S."/>
            <person name="Shen X."/>
            <person name="Li Y."/>
            <person name="Li Y."/>
            <person name="Wang S."/>
            <person name="Li R."/>
            <person name="Zhang H."/>
            <person name="Shen G."/>
            <person name="Guo B."/>
            <person name="Wei J."/>
            <person name="Xu J."/>
            <person name="St-Pierre B."/>
            <person name="Chen S."/>
            <person name="Sun C."/>
        </authorList>
    </citation>
    <scope>NUCLEOTIDE SEQUENCE [LARGE SCALE GENOMIC DNA]</scope>
</reference>
<sequence length="240" mass="25080">MPSDSGERRATKGGNPMGAPPPEAEQLQCPRCDSTNTKFCYYNNYNFSQPRHFCKSCRRYWTHGGTLRDIPVGGGSRKNAKRSRTLATGTTPTSLSFPSSHDYHRHLPSAAASTTSALLSPLAGGDHSAGHLPFMNDVKPGMNMNVCGTFTSLLNTQGPGFFALSGMGLGLGPGLEDMGFGLGRAVWPFPGVGIGEGGHTGSGAGPGSIMGNSWQMQSGEDCFTLSDVAISTTGVGNGMK</sequence>
<keyword evidence="2" id="KW-1185">Reference proteome</keyword>
<protein>
    <submittedName>
        <fullName evidence="1">Uncharacterized protein</fullName>
    </submittedName>
</protein>
<accession>A0ACC0AYD8</accession>
<evidence type="ECO:0000313" key="1">
    <source>
        <dbReference type="EMBL" id="KAI5665875.1"/>
    </source>
</evidence>
<comment type="caution">
    <text evidence="1">The sequence shown here is derived from an EMBL/GenBank/DDBJ whole genome shotgun (WGS) entry which is preliminary data.</text>
</comment>
<proteinExistence type="predicted"/>
<dbReference type="EMBL" id="CM044704">
    <property type="protein sequence ID" value="KAI5665875.1"/>
    <property type="molecule type" value="Genomic_DNA"/>
</dbReference>
<name>A0ACC0AYD8_CATRO</name>
<dbReference type="Proteomes" id="UP001060085">
    <property type="component" value="Linkage Group LG04"/>
</dbReference>
<gene>
    <name evidence="1" type="ORF">M9H77_15728</name>
</gene>
<organism evidence="1 2">
    <name type="scientific">Catharanthus roseus</name>
    <name type="common">Madagascar periwinkle</name>
    <name type="synonym">Vinca rosea</name>
    <dbReference type="NCBI Taxonomy" id="4058"/>
    <lineage>
        <taxon>Eukaryota</taxon>
        <taxon>Viridiplantae</taxon>
        <taxon>Streptophyta</taxon>
        <taxon>Embryophyta</taxon>
        <taxon>Tracheophyta</taxon>
        <taxon>Spermatophyta</taxon>
        <taxon>Magnoliopsida</taxon>
        <taxon>eudicotyledons</taxon>
        <taxon>Gunneridae</taxon>
        <taxon>Pentapetalae</taxon>
        <taxon>asterids</taxon>
        <taxon>lamiids</taxon>
        <taxon>Gentianales</taxon>
        <taxon>Apocynaceae</taxon>
        <taxon>Rauvolfioideae</taxon>
        <taxon>Vinceae</taxon>
        <taxon>Catharanthinae</taxon>
        <taxon>Catharanthus</taxon>
    </lineage>
</organism>